<comment type="pathway">
    <text evidence="10">Cofactor biosynthesis; tetrahydrofolate biosynthesis; 4-aminobenzoate from chorismate: step 2/2.</text>
</comment>
<dbReference type="PANTHER" id="PTHR42743">
    <property type="entry name" value="AMINO-ACID AMINOTRANSFERASE"/>
    <property type="match status" value="1"/>
</dbReference>
<dbReference type="NCBIfam" id="NF005209">
    <property type="entry name" value="PRK06680.1"/>
    <property type="match status" value="1"/>
</dbReference>
<evidence type="ECO:0000256" key="12">
    <source>
        <dbReference type="ARBA" id="ARBA00048212"/>
    </source>
</evidence>
<dbReference type="GO" id="GO:0008652">
    <property type="term" value="P:amino acid biosynthetic process"/>
    <property type="evidence" value="ECO:0007669"/>
    <property type="project" value="UniProtKB-ARBA"/>
</dbReference>
<dbReference type="RefSeq" id="WP_152810225.1">
    <property type="nucleotide sequence ID" value="NZ_WHNW01000005.1"/>
</dbReference>
<name>A0A6N7EUI6_9GAMM</name>
<dbReference type="Gene3D" id="3.30.470.10">
    <property type="match status" value="1"/>
</dbReference>
<dbReference type="Proteomes" id="UP000471298">
    <property type="component" value="Unassembled WGS sequence"/>
</dbReference>
<evidence type="ECO:0000256" key="4">
    <source>
        <dbReference type="ARBA" id="ARBA00004931"/>
    </source>
</evidence>
<dbReference type="InParanoid" id="A0A6N7EUI6"/>
<evidence type="ECO:0000256" key="1">
    <source>
        <dbReference type="ARBA" id="ARBA00001933"/>
    </source>
</evidence>
<dbReference type="GO" id="GO:0046656">
    <property type="term" value="P:folic acid biosynthetic process"/>
    <property type="evidence" value="ECO:0007669"/>
    <property type="project" value="UniProtKB-KW"/>
</dbReference>
<keyword evidence="9" id="KW-0289">Folate biosynthesis</keyword>
<comment type="catalytic activity">
    <reaction evidence="13">
        <text>L-isoleucine + 2-oxoglutarate = (S)-3-methyl-2-oxopentanoate + L-glutamate</text>
        <dbReference type="Rhea" id="RHEA:24801"/>
        <dbReference type="ChEBI" id="CHEBI:16810"/>
        <dbReference type="ChEBI" id="CHEBI:29985"/>
        <dbReference type="ChEBI" id="CHEBI:35146"/>
        <dbReference type="ChEBI" id="CHEBI:58045"/>
        <dbReference type="EC" id="2.6.1.42"/>
    </reaction>
</comment>
<evidence type="ECO:0000256" key="8">
    <source>
        <dbReference type="ARBA" id="ARBA00022898"/>
    </source>
</evidence>
<accession>A0A6N7EUI6</accession>
<dbReference type="EC" id="2.6.1.42" evidence="7"/>
<reference evidence="21 22" key="1">
    <citation type="submission" date="2019-10" db="EMBL/GenBank/DDBJ databases">
        <title>Cardiobacteriales fam. a chemoheterotrophic member of the order Cardiobacteriales, and proposal of Cardiobacteriales fam. nov.</title>
        <authorList>
            <person name="Wang C."/>
        </authorList>
    </citation>
    <scope>NUCLEOTIDE SEQUENCE [LARGE SCALE GENOMIC DNA]</scope>
    <source>
        <strain evidence="21 22">ML27</strain>
    </source>
</reference>
<evidence type="ECO:0000256" key="7">
    <source>
        <dbReference type="ARBA" id="ARBA00013053"/>
    </source>
</evidence>
<dbReference type="EMBL" id="WHNW01000005">
    <property type="protein sequence ID" value="MPV86221.1"/>
    <property type="molecule type" value="Genomic_DNA"/>
</dbReference>
<dbReference type="Pfam" id="PF01063">
    <property type="entry name" value="Aminotran_4"/>
    <property type="match status" value="1"/>
</dbReference>
<dbReference type="GO" id="GO:0005829">
    <property type="term" value="C:cytosol"/>
    <property type="evidence" value="ECO:0007669"/>
    <property type="project" value="TreeGrafter"/>
</dbReference>
<protein>
    <recommendedName>
        <fullName evidence="17">Aminodeoxychorismate lyase</fullName>
        <ecNumber evidence="7">2.6.1.42</ecNumber>
        <ecNumber evidence="11">4.1.3.38</ecNumber>
    </recommendedName>
    <alternativeName>
        <fullName evidence="18">4-amino-4-deoxychorismate lyase</fullName>
    </alternativeName>
</protein>
<evidence type="ECO:0000313" key="21">
    <source>
        <dbReference type="EMBL" id="MPV86221.1"/>
    </source>
</evidence>
<sequence length="321" mass="35128">MANSRNDTLNDTVNDIPNYTANDTANDKANGTTSNAAERICYVNGQFVSESNANISIFDRGFLFADSVYEVNLVLHKALIDSQGHLTRLAYSLNEVGIPMPMPQDELMAIQRAIIEKNQLVHGAIYLQVTRGQDADRDFLPSKTIQPNVVIIPQPKNLLENPLADLGIRVMAFPEIRWAKRNIKSTGLLGAVLAKQAAVDNGFDDAWFIEAGLVTEGSANNAFIIKGNRLITKAPNAQILNGITRRAILTMATTHGLTLEERDFSLDEAKSADEAFVTSATMLVIPVIQIDETIIGDGKPGALTKQMRQIYLDTGLNHQLP</sequence>
<comment type="function">
    <text evidence="16">Involved in the biosynthesis of p-aminobenzoate (PABA), a precursor of tetrahydrofolate. Converts 4-amino-4-deoxychorismate into 4-aminobenzoate (PABA) and pyruvate.</text>
</comment>
<keyword evidence="8 20" id="KW-0663">Pyridoxal phosphate</keyword>
<dbReference type="InterPro" id="IPR036038">
    <property type="entry name" value="Aminotransferase-like"/>
</dbReference>
<dbReference type="FunFam" id="3.20.10.10:FF:000002">
    <property type="entry name" value="D-alanine aminotransferase"/>
    <property type="match status" value="1"/>
</dbReference>
<evidence type="ECO:0000256" key="9">
    <source>
        <dbReference type="ARBA" id="ARBA00022909"/>
    </source>
</evidence>
<dbReference type="InterPro" id="IPR043132">
    <property type="entry name" value="BCAT-like_C"/>
</dbReference>
<dbReference type="SUPFAM" id="SSF56752">
    <property type="entry name" value="D-aminoacid aminotransferase-like PLP-dependent enzymes"/>
    <property type="match status" value="1"/>
</dbReference>
<comment type="catalytic activity">
    <reaction evidence="14">
        <text>L-leucine + 2-oxoglutarate = 4-methyl-2-oxopentanoate + L-glutamate</text>
        <dbReference type="Rhea" id="RHEA:18321"/>
        <dbReference type="ChEBI" id="CHEBI:16810"/>
        <dbReference type="ChEBI" id="CHEBI:17865"/>
        <dbReference type="ChEBI" id="CHEBI:29985"/>
        <dbReference type="ChEBI" id="CHEBI:57427"/>
        <dbReference type="EC" id="2.6.1.42"/>
    </reaction>
</comment>
<organism evidence="21 22">
    <name type="scientific">Ostreibacterium oceani</name>
    <dbReference type="NCBI Taxonomy" id="2654998"/>
    <lineage>
        <taxon>Bacteria</taxon>
        <taxon>Pseudomonadati</taxon>
        <taxon>Pseudomonadota</taxon>
        <taxon>Gammaproteobacteria</taxon>
        <taxon>Cardiobacteriales</taxon>
        <taxon>Ostreibacteriaceae</taxon>
        <taxon>Ostreibacterium</taxon>
    </lineage>
</organism>
<comment type="similarity">
    <text evidence="6 19">Belongs to the class-IV pyridoxal-phosphate-dependent aminotransferase family.</text>
</comment>
<evidence type="ECO:0000256" key="13">
    <source>
        <dbReference type="ARBA" id="ARBA00048798"/>
    </source>
</evidence>
<evidence type="ECO:0000256" key="5">
    <source>
        <dbReference type="ARBA" id="ARBA00005072"/>
    </source>
</evidence>
<evidence type="ECO:0000256" key="15">
    <source>
        <dbReference type="ARBA" id="ARBA00049529"/>
    </source>
</evidence>
<dbReference type="Gene3D" id="3.20.10.10">
    <property type="entry name" value="D-amino Acid Aminotransferase, subunit A, domain 2"/>
    <property type="match status" value="1"/>
</dbReference>
<evidence type="ECO:0000256" key="19">
    <source>
        <dbReference type="RuleBase" id="RU004106"/>
    </source>
</evidence>
<keyword evidence="22" id="KW-1185">Reference proteome</keyword>
<dbReference type="PANTHER" id="PTHR42743:SF11">
    <property type="entry name" value="AMINODEOXYCHORISMATE LYASE"/>
    <property type="match status" value="1"/>
</dbReference>
<dbReference type="InterPro" id="IPR018300">
    <property type="entry name" value="Aminotrans_IV_CS"/>
</dbReference>
<dbReference type="GO" id="GO:0008696">
    <property type="term" value="F:4-amino-4-deoxychorismate lyase activity"/>
    <property type="evidence" value="ECO:0007669"/>
    <property type="project" value="UniProtKB-EC"/>
</dbReference>
<evidence type="ECO:0000313" key="22">
    <source>
        <dbReference type="Proteomes" id="UP000471298"/>
    </source>
</evidence>
<dbReference type="InterPro" id="IPR001544">
    <property type="entry name" value="Aminotrans_IV"/>
</dbReference>
<evidence type="ECO:0000256" key="17">
    <source>
        <dbReference type="ARBA" id="ARBA00069174"/>
    </source>
</evidence>
<comment type="catalytic activity">
    <reaction evidence="12">
        <text>L-valine + 2-oxoglutarate = 3-methyl-2-oxobutanoate + L-glutamate</text>
        <dbReference type="Rhea" id="RHEA:24813"/>
        <dbReference type="ChEBI" id="CHEBI:11851"/>
        <dbReference type="ChEBI" id="CHEBI:16810"/>
        <dbReference type="ChEBI" id="CHEBI:29985"/>
        <dbReference type="ChEBI" id="CHEBI:57762"/>
        <dbReference type="EC" id="2.6.1.42"/>
    </reaction>
</comment>
<comment type="pathway">
    <text evidence="5">Amino-acid biosynthesis; L-leucine biosynthesis; L-leucine from 3-methyl-2-oxobutanoate: step 4/4.</text>
</comment>
<comment type="catalytic activity">
    <reaction evidence="15">
        <text>4-amino-4-deoxychorismate = 4-aminobenzoate + pyruvate + H(+)</text>
        <dbReference type="Rhea" id="RHEA:16201"/>
        <dbReference type="ChEBI" id="CHEBI:15361"/>
        <dbReference type="ChEBI" id="CHEBI:15378"/>
        <dbReference type="ChEBI" id="CHEBI:17836"/>
        <dbReference type="ChEBI" id="CHEBI:58406"/>
        <dbReference type="EC" id="4.1.3.38"/>
    </reaction>
</comment>
<evidence type="ECO:0000256" key="2">
    <source>
        <dbReference type="ARBA" id="ARBA00003109"/>
    </source>
</evidence>
<evidence type="ECO:0000256" key="14">
    <source>
        <dbReference type="ARBA" id="ARBA00049229"/>
    </source>
</evidence>
<comment type="cofactor">
    <cofactor evidence="1 20">
        <name>pyridoxal 5'-phosphate</name>
        <dbReference type="ChEBI" id="CHEBI:597326"/>
    </cofactor>
</comment>
<evidence type="ECO:0000256" key="6">
    <source>
        <dbReference type="ARBA" id="ARBA00009320"/>
    </source>
</evidence>
<dbReference type="InterPro" id="IPR050571">
    <property type="entry name" value="Class-IV_PLP-Dep_Aminotrnsfr"/>
</dbReference>
<keyword evidence="21" id="KW-0808">Transferase</keyword>
<evidence type="ECO:0000256" key="3">
    <source>
        <dbReference type="ARBA" id="ARBA00004824"/>
    </source>
</evidence>
<comment type="pathway">
    <text evidence="3">Amino-acid biosynthesis; L-isoleucine biosynthesis; L-isoleucine from 2-oxobutanoate: step 4/4.</text>
</comment>
<dbReference type="PROSITE" id="PS00770">
    <property type="entry name" value="AA_TRANSFER_CLASS_4"/>
    <property type="match status" value="1"/>
</dbReference>
<comment type="caution">
    <text evidence="21">The sequence shown here is derived from an EMBL/GenBank/DDBJ whole genome shotgun (WGS) entry which is preliminary data.</text>
</comment>
<evidence type="ECO:0000256" key="16">
    <source>
        <dbReference type="ARBA" id="ARBA00054027"/>
    </source>
</evidence>
<dbReference type="InterPro" id="IPR043131">
    <property type="entry name" value="BCAT-like_N"/>
</dbReference>
<dbReference type="AlphaFoldDB" id="A0A6N7EUI6"/>
<evidence type="ECO:0000256" key="18">
    <source>
        <dbReference type="ARBA" id="ARBA00080135"/>
    </source>
</evidence>
<evidence type="ECO:0000256" key="20">
    <source>
        <dbReference type="RuleBase" id="RU004516"/>
    </source>
</evidence>
<dbReference type="EC" id="4.1.3.38" evidence="11"/>
<keyword evidence="21" id="KW-0032">Aminotransferase</keyword>
<dbReference type="CDD" id="cd01558">
    <property type="entry name" value="D-AAT_like"/>
    <property type="match status" value="1"/>
</dbReference>
<evidence type="ECO:0000256" key="10">
    <source>
        <dbReference type="ARBA" id="ARBA00035633"/>
    </source>
</evidence>
<evidence type="ECO:0000256" key="11">
    <source>
        <dbReference type="ARBA" id="ARBA00035676"/>
    </source>
</evidence>
<gene>
    <name evidence="21" type="ORF">GCU85_05690</name>
</gene>
<comment type="function">
    <text evidence="2">Acts on leucine, isoleucine and valine.</text>
</comment>
<comment type="pathway">
    <text evidence="4">Amino-acid biosynthesis; L-valine biosynthesis; L-valine from pyruvate: step 4/4.</text>
</comment>
<proteinExistence type="inferred from homology"/>
<dbReference type="GO" id="GO:0004084">
    <property type="term" value="F:branched-chain-amino-acid transaminase activity"/>
    <property type="evidence" value="ECO:0007669"/>
    <property type="project" value="UniProtKB-EC"/>
</dbReference>